<evidence type="ECO:0000256" key="2">
    <source>
        <dbReference type="ARBA" id="ARBA00022491"/>
    </source>
</evidence>
<sequence>MFQQIPNDSNANVIAAAAAVAAVIESAGEMYLSRFSERKMSSAVADLNYELLLLGAALLDEPWAEGEEGENAQRTNDSKAEESDRPNDSSDSVDTHVKNESECHDDDEMSPKGASDEQGADEERNSENISTKMKPNTSTNDNSVLPKSCKSTNGESNSIQEPVPKNKGNMERREKRSGSIRSRGSNIGDSSELEASETDETDERRISSRRDQDCGSSSRSRTPERPGSDFGGSPGPFSSHQQQQFLQAGIPYLHLLPAHIRNDAARLFLMPQMLPPELAAAAAAAAAATSTSNQSPSPGASGGVNSNINASQTVMPSSSAGGTGKSEKTSSGENSRSGAMYVCEPCNIKFSSSRTLEAHQTYYCSFRKDLGRIEGDDGKSELMMQPSGSGSSSKKRDRENSDEHEMTMDESMESIDSFSGSGMNQSKNLKTGKLYSCIFCSYSADKKVSLNRHMRMHSGLSISNQMPNTNSKDEQAHLSAASIAAGTSGARPVTPGKSSSVSSSAKNVPESVSALERYCQDCDIQFSSIKTYRVHKQYYCSTRHVLKAQHSAVAAAVAASGVTIGGSPIPSAALGKAPVELGPGVTVTPVGKSSASVTSACSPIPGDGSPVSTPGPLASQPFVVLPTNPIIVVPYCFIQGASFLPGNVLPSHNAIIVLPNGTVQSLPGSANATGGIPIPVPSPSPQSMLMGSHMMMHSPFPTSATPGPSNMGLMSPNNLAFPDPKEMMKLMSSSSGQKGSRGDEDLISSNKLQKPSTRNSGRSSRSSDESSNHHEHHTRSNHSHGNEACDDSMPAIDLTFRGIQPKKELASGGDEEKENREVCAASRSSRNVSHESISGTHEEGNSRSATPATSGPVASASTAHHNMQDSQRDRESVSPLEKMSLGSGSGGKRTPRPSSASVSSSCSTPPALCEPKLNGMISHIMSPGVKDQHDSTSLNNKMVMMMLNAGAAAAAAAAALEGNGSNGSSSRGGKAIKGSAAADYNSVLEMTRSRASSTGEGKISPVATQLPGGAILTSASNQSLAELLMTNPPELNESLAKLNPQLLMNAHRASGSPVGFNFNLNPAFMQALSPEIAMRLLDPAYLSSLQQSIQQQQQQQQQASATAQTAQGPVKRGVSKCIECDIVFYKYENYLVHKEHYCAARANTNASGSSSNVSFPQSKTPTGKLPHGKNLNIRDNGNHRSSSVGKDACRMSSCSSPSKSEIGDDECISPPPPVHRKGSISTMRKSPDSSSIAQSLLLTKPKTKSPPNPISSPVHISPAPSPSGSHHSNSSRDHGKGANSSNANNQYPCSICGVKFSTIDNLQTHQFYYCNKRKGSSSCDNAGDNEFCGESKNGSSSNGNNGEAMIMGLPTNNALHEKDLVTGVGTSRNKSPGPGSVCRNGFQRCGKCKLPIPEDQMSTHIRVCLGTSTPSFGNGSRVGESGGIGVGAPVGWKCPCCDVYSPTVSAAQKHLETHTGIRAFKCLLCGYRGNTLRGMRTHIRTHFDRRVCDLLEGDYMTCITANDVDPPAPTNTNNNSNSSNSSNNVHAQLALNATSPPLHPDQILRTMPSPTALAAVSRATAAQMGNEIAPGVKTNNNTGVSGKHSRSSPEASKSVNQSSTRGHSTFIRASCSPSPPPNALNDEISSDVKIFQSPSEMMMMTMMTENDSNTSAENNNQLHYCNLCNYSSPYKGSILKHMKLVHKVPLDISSAEEAAALMMMQGDHEGLATMSMMMNRGEMSERMIMDDVNGTSRDSSRNSTPKSTLDYAMSQGFSIAAGKSLSPAVAASLSESCSTRSRRATSTVVPNGTSGLCIKEERSESEGDCAERKCSSQSSAEDDINGGAATSTNKSVSSVEKQQQSSTTGSSSSGAASGNYCKSCDISFNYVSSFNAHKKFYCSSHISSDTEPQERAETPVQ</sequence>
<feature type="domain" description="CCHC FOG-type" evidence="15">
    <location>
        <begin position="1853"/>
        <end position="1886"/>
    </location>
</feature>
<comment type="caution">
    <text evidence="16">The sequence shown here is derived from an EMBL/GenBank/DDBJ whole genome shotgun (WGS) entry which is preliminary data.</text>
</comment>
<feature type="compositionally biased region" description="Basic and acidic residues" evidence="13">
    <location>
        <begin position="866"/>
        <end position="876"/>
    </location>
</feature>
<feature type="domain" description="C2H2-type" evidence="14">
    <location>
        <begin position="435"/>
        <end position="462"/>
    </location>
</feature>
<evidence type="ECO:0000259" key="15">
    <source>
        <dbReference type="PROSITE" id="PS51810"/>
    </source>
</evidence>
<feature type="compositionally biased region" description="Basic and acidic residues" evidence="13">
    <location>
        <begin position="168"/>
        <end position="177"/>
    </location>
</feature>
<feature type="compositionally biased region" description="Low complexity" evidence="13">
    <location>
        <begin position="1514"/>
        <end position="1527"/>
    </location>
</feature>
<feature type="region of interest" description="Disordered" evidence="13">
    <location>
        <begin position="290"/>
        <end position="336"/>
    </location>
</feature>
<evidence type="ECO:0000256" key="8">
    <source>
        <dbReference type="ARBA" id="ARBA00023125"/>
    </source>
</evidence>
<feature type="region of interest" description="Disordered" evidence="13">
    <location>
        <begin position="65"/>
        <end position="241"/>
    </location>
</feature>
<evidence type="ECO:0000256" key="1">
    <source>
        <dbReference type="ARBA" id="ARBA00004123"/>
    </source>
</evidence>
<evidence type="ECO:0000256" key="11">
    <source>
        <dbReference type="ARBA" id="ARBA00023242"/>
    </source>
</evidence>
<feature type="domain" description="CCHC FOG-type" evidence="15">
    <location>
        <begin position="511"/>
        <end position="544"/>
    </location>
</feature>
<reference evidence="16 17" key="1">
    <citation type="submission" date="2024-08" db="EMBL/GenBank/DDBJ databases">
        <authorList>
            <person name="Cucini C."/>
            <person name="Frati F."/>
        </authorList>
    </citation>
    <scope>NUCLEOTIDE SEQUENCE [LARGE SCALE GENOMIC DNA]</scope>
</reference>
<evidence type="ECO:0000313" key="16">
    <source>
        <dbReference type="EMBL" id="CAL8101586.1"/>
    </source>
</evidence>
<accession>A0ABP1QG18</accession>
<feature type="compositionally biased region" description="Polar residues" evidence="13">
    <location>
        <begin position="127"/>
        <end position="160"/>
    </location>
</feature>
<dbReference type="InterPro" id="IPR059121">
    <property type="entry name" value="CCHC_ZFPM2-like"/>
</dbReference>
<keyword evidence="11" id="KW-0539">Nucleus</keyword>
<feature type="compositionally biased region" description="Polar residues" evidence="13">
    <location>
        <begin position="1592"/>
        <end position="1607"/>
    </location>
</feature>
<keyword evidence="6" id="KW-0862">Zinc</keyword>
<feature type="domain" description="C2H2-type" evidence="14">
    <location>
        <begin position="1291"/>
        <end position="1318"/>
    </location>
</feature>
<dbReference type="Proteomes" id="UP001642540">
    <property type="component" value="Unassembled WGS sequence"/>
</dbReference>
<evidence type="ECO:0000256" key="12">
    <source>
        <dbReference type="PROSITE-ProRule" id="PRU00042"/>
    </source>
</evidence>
<evidence type="ECO:0000256" key="6">
    <source>
        <dbReference type="ARBA" id="ARBA00022833"/>
    </source>
</evidence>
<feature type="region of interest" description="Disordered" evidence="13">
    <location>
        <begin position="1149"/>
        <end position="1286"/>
    </location>
</feature>
<feature type="compositionally biased region" description="Acidic residues" evidence="13">
    <location>
        <begin position="191"/>
        <end position="201"/>
    </location>
</feature>
<feature type="region of interest" description="Disordered" evidence="13">
    <location>
        <begin position="808"/>
        <end position="910"/>
    </location>
</feature>
<keyword evidence="5 12" id="KW-0863">Zinc-finger</keyword>
<evidence type="ECO:0000256" key="10">
    <source>
        <dbReference type="ARBA" id="ARBA00023163"/>
    </source>
</evidence>
<feature type="region of interest" description="Disordered" evidence="13">
    <location>
        <begin position="484"/>
        <end position="505"/>
    </location>
</feature>
<keyword evidence="2" id="KW-0678">Repressor</keyword>
<dbReference type="Pfam" id="PF12874">
    <property type="entry name" value="zf-met"/>
    <property type="match status" value="1"/>
</dbReference>
<keyword evidence="10" id="KW-0804">Transcription</keyword>
<dbReference type="InterPro" id="IPR039746">
    <property type="entry name" value="FOG"/>
</dbReference>
<dbReference type="InterPro" id="IPR036236">
    <property type="entry name" value="Znf_C2H2_sf"/>
</dbReference>
<evidence type="ECO:0000256" key="7">
    <source>
        <dbReference type="ARBA" id="ARBA00023015"/>
    </source>
</evidence>
<feature type="compositionally biased region" description="Polar residues" evidence="13">
    <location>
        <begin position="290"/>
        <end position="316"/>
    </location>
</feature>
<evidence type="ECO:0000256" key="5">
    <source>
        <dbReference type="ARBA" id="ARBA00022771"/>
    </source>
</evidence>
<comment type="subcellular location">
    <subcellularLocation>
        <location evidence="1">Nucleus</location>
    </subcellularLocation>
</comment>
<feature type="compositionally biased region" description="Polar residues" evidence="13">
    <location>
        <begin position="826"/>
        <end position="839"/>
    </location>
</feature>
<evidence type="ECO:0000259" key="14">
    <source>
        <dbReference type="PROSITE" id="PS50157"/>
    </source>
</evidence>
<feature type="region of interest" description="Disordered" evidence="13">
    <location>
        <begin position="1569"/>
        <end position="1628"/>
    </location>
</feature>
<keyword evidence="9" id="KW-0010">Activator</keyword>
<dbReference type="Gene3D" id="3.30.160.60">
    <property type="entry name" value="Classic Zinc Finger"/>
    <property type="match status" value="2"/>
</dbReference>
<feature type="compositionally biased region" description="Basic and acidic residues" evidence="13">
    <location>
        <begin position="202"/>
        <end position="213"/>
    </location>
</feature>
<feature type="compositionally biased region" description="Low complexity" evidence="13">
    <location>
        <begin position="1259"/>
        <end position="1272"/>
    </location>
</feature>
<gene>
    <name evidence="16" type="ORF">ODALV1_LOCUS10889</name>
</gene>
<feature type="compositionally biased region" description="Polar residues" evidence="13">
    <location>
        <begin position="1177"/>
        <end position="1188"/>
    </location>
</feature>
<feature type="region of interest" description="Disordered" evidence="13">
    <location>
        <begin position="375"/>
        <end position="423"/>
    </location>
</feature>
<evidence type="ECO:0000256" key="13">
    <source>
        <dbReference type="SAM" id="MobiDB-lite"/>
    </source>
</evidence>
<feature type="region of interest" description="Disordered" evidence="13">
    <location>
        <begin position="698"/>
        <end position="792"/>
    </location>
</feature>
<feature type="region of interest" description="Disordered" evidence="13">
    <location>
        <begin position="1808"/>
        <end position="1857"/>
    </location>
</feature>
<organism evidence="16 17">
    <name type="scientific">Orchesella dallaii</name>
    <dbReference type="NCBI Taxonomy" id="48710"/>
    <lineage>
        <taxon>Eukaryota</taxon>
        <taxon>Metazoa</taxon>
        <taxon>Ecdysozoa</taxon>
        <taxon>Arthropoda</taxon>
        <taxon>Hexapoda</taxon>
        <taxon>Collembola</taxon>
        <taxon>Entomobryomorpha</taxon>
        <taxon>Entomobryoidea</taxon>
        <taxon>Orchesellidae</taxon>
        <taxon>Orchesellinae</taxon>
        <taxon>Orchesella</taxon>
    </lineage>
</organism>
<feature type="compositionally biased region" description="Basic and acidic residues" evidence="13">
    <location>
        <begin position="394"/>
        <end position="407"/>
    </location>
</feature>
<feature type="compositionally biased region" description="Polar residues" evidence="13">
    <location>
        <begin position="414"/>
        <end position="423"/>
    </location>
</feature>
<dbReference type="PANTHER" id="PTHR12958">
    <property type="entry name" value="FRIEND OF GATA2-RELATED"/>
    <property type="match status" value="1"/>
</dbReference>
<dbReference type="SMART" id="SM00355">
    <property type="entry name" value="ZnF_C2H2"/>
    <property type="match status" value="9"/>
</dbReference>
<keyword evidence="17" id="KW-1185">Reference proteome</keyword>
<feature type="compositionally biased region" description="Polar residues" evidence="13">
    <location>
        <begin position="1223"/>
        <end position="1241"/>
    </location>
</feature>
<dbReference type="PROSITE" id="PS50157">
    <property type="entry name" value="ZINC_FINGER_C2H2_2"/>
    <property type="match status" value="4"/>
</dbReference>
<proteinExistence type="predicted"/>
<feature type="region of interest" description="Disordered" evidence="13">
    <location>
        <begin position="1507"/>
        <end position="1527"/>
    </location>
</feature>
<feature type="region of interest" description="Disordered" evidence="13">
    <location>
        <begin position="1775"/>
        <end position="1794"/>
    </location>
</feature>
<feature type="domain" description="C2H2-type" evidence="14">
    <location>
        <begin position="1464"/>
        <end position="1491"/>
    </location>
</feature>
<dbReference type="SUPFAM" id="SSF57667">
    <property type="entry name" value="beta-beta-alpha zinc fingers"/>
    <property type="match status" value="6"/>
</dbReference>
<feature type="compositionally biased region" description="Low complexity" evidence="13">
    <location>
        <begin position="896"/>
        <end position="910"/>
    </location>
</feature>
<evidence type="ECO:0000256" key="9">
    <source>
        <dbReference type="ARBA" id="ARBA00023159"/>
    </source>
</evidence>
<evidence type="ECO:0000313" key="17">
    <source>
        <dbReference type="Proteomes" id="UP001642540"/>
    </source>
</evidence>
<feature type="compositionally biased region" description="Low complexity" evidence="13">
    <location>
        <begin position="1775"/>
        <end position="1787"/>
    </location>
</feature>
<evidence type="ECO:0000256" key="4">
    <source>
        <dbReference type="ARBA" id="ARBA00022737"/>
    </source>
</evidence>
<keyword evidence="3" id="KW-0479">Metal-binding</keyword>
<dbReference type="Pfam" id="PF25445">
    <property type="entry name" value="CCHC_ZFPM2"/>
    <property type="match status" value="1"/>
</dbReference>
<dbReference type="InterPro" id="IPR034731">
    <property type="entry name" value="Znf_CCHC_FOG"/>
</dbReference>
<keyword evidence="4" id="KW-0677">Repeat</keyword>
<feature type="domain" description="C2H2-type" evidence="14">
    <location>
        <begin position="341"/>
        <end position="368"/>
    </location>
</feature>
<dbReference type="Pfam" id="PF00096">
    <property type="entry name" value="zf-C2H2"/>
    <property type="match status" value="1"/>
</dbReference>
<evidence type="ECO:0008006" key="18">
    <source>
        <dbReference type="Google" id="ProtNLM"/>
    </source>
</evidence>
<dbReference type="PROSITE" id="PS51810">
    <property type="entry name" value="ZF_CCHC_FOG"/>
    <property type="match status" value="3"/>
</dbReference>
<feature type="compositionally biased region" description="Low complexity" evidence="13">
    <location>
        <begin position="1834"/>
        <end position="1857"/>
    </location>
</feature>
<evidence type="ECO:0000256" key="3">
    <source>
        <dbReference type="ARBA" id="ARBA00022723"/>
    </source>
</evidence>
<dbReference type="InterPro" id="IPR013087">
    <property type="entry name" value="Znf_C2H2_type"/>
</dbReference>
<feature type="domain" description="CCHC FOG-type" evidence="15">
    <location>
        <begin position="1113"/>
        <end position="1146"/>
    </location>
</feature>
<dbReference type="EMBL" id="CAXLJM020000033">
    <property type="protein sequence ID" value="CAL8101586.1"/>
    <property type="molecule type" value="Genomic_DNA"/>
</dbReference>
<keyword evidence="8" id="KW-0238">DNA-binding</keyword>
<feature type="compositionally biased region" description="Basic and acidic residues" evidence="13">
    <location>
        <begin position="76"/>
        <end position="102"/>
    </location>
</feature>
<protein>
    <recommendedName>
        <fullName evidence="18">Zinc finger protein ush</fullName>
    </recommendedName>
</protein>
<name>A0ABP1QG18_9HEXA</name>
<feature type="compositionally biased region" description="Low complexity" evidence="13">
    <location>
        <begin position="179"/>
        <end position="190"/>
    </location>
</feature>
<dbReference type="PANTHER" id="PTHR12958:SF3">
    <property type="entry name" value="ZINC FINGER PROTEIN USH"/>
    <property type="match status" value="1"/>
</dbReference>
<keyword evidence="7" id="KW-0805">Transcription regulation</keyword>
<feature type="compositionally biased region" description="Polar residues" evidence="13">
    <location>
        <begin position="1149"/>
        <end position="1165"/>
    </location>
</feature>